<accession>A0A8J4KJG5</accession>
<dbReference type="AlphaFoldDB" id="A0A8J4KJG5"/>
<dbReference type="Gene3D" id="1.10.220.150">
    <property type="entry name" value="Arf GTPase activating protein"/>
    <property type="match status" value="1"/>
</dbReference>
<dbReference type="SUPFAM" id="SSF57863">
    <property type="entry name" value="ArfGap/RecO-like zinc finger"/>
    <property type="match status" value="1"/>
</dbReference>
<keyword evidence="4 9" id="KW-0863">Zinc-finger</keyword>
<dbReference type="InterPro" id="IPR038508">
    <property type="entry name" value="ArfGAP_dom_sf"/>
</dbReference>
<dbReference type="OrthoDB" id="5588096at2759"/>
<dbReference type="FunFam" id="1.20.5.170:FF:000015">
    <property type="entry name" value="ARF GTPase-activating protein GIT2 isoform 1"/>
    <property type="match status" value="1"/>
</dbReference>
<feature type="repeat" description="ANK" evidence="8">
    <location>
        <begin position="153"/>
        <end position="185"/>
    </location>
</feature>
<dbReference type="FunFam" id="1.10.220.150:FF:000003">
    <property type="entry name" value="ARF GTPase-activating protein GIT2 isoform 1"/>
    <property type="match status" value="1"/>
</dbReference>
<feature type="compositionally biased region" description="Polar residues" evidence="10">
    <location>
        <begin position="459"/>
        <end position="468"/>
    </location>
</feature>
<dbReference type="InterPro" id="IPR001164">
    <property type="entry name" value="ArfGAP_dom"/>
</dbReference>
<dbReference type="GO" id="GO:0036465">
    <property type="term" value="P:synaptic vesicle recycling"/>
    <property type="evidence" value="ECO:0007669"/>
    <property type="project" value="TreeGrafter"/>
</dbReference>
<name>A0A8J4KJG5_EUDCH</name>
<dbReference type="Pfam" id="PF08518">
    <property type="entry name" value="GIT_SHD"/>
    <property type="match status" value="2"/>
</dbReference>
<dbReference type="Gene3D" id="1.25.40.20">
    <property type="entry name" value="Ankyrin repeat-containing domain"/>
    <property type="match status" value="1"/>
</dbReference>
<evidence type="ECO:0000259" key="11">
    <source>
        <dbReference type="PROSITE" id="PS50115"/>
    </source>
</evidence>
<evidence type="ECO:0000256" key="8">
    <source>
        <dbReference type="PROSITE-ProRule" id="PRU00023"/>
    </source>
</evidence>
<dbReference type="GO" id="GO:0005096">
    <property type="term" value="F:GTPase activator activity"/>
    <property type="evidence" value="ECO:0007669"/>
    <property type="project" value="UniProtKB-KW"/>
</dbReference>
<dbReference type="Pfam" id="PF12205">
    <property type="entry name" value="GIT1_C"/>
    <property type="match status" value="1"/>
</dbReference>
<dbReference type="SMART" id="SM00248">
    <property type="entry name" value="ANK"/>
    <property type="match status" value="3"/>
</dbReference>
<dbReference type="GO" id="GO:0032012">
    <property type="term" value="P:regulation of ARF protein signal transduction"/>
    <property type="evidence" value="ECO:0007669"/>
    <property type="project" value="InterPro"/>
</dbReference>
<keyword evidence="3" id="KW-0677">Repeat</keyword>
<dbReference type="Pfam" id="PF12796">
    <property type="entry name" value="Ank_2"/>
    <property type="match status" value="1"/>
</dbReference>
<dbReference type="Pfam" id="PF16559">
    <property type="entry name" value="GIT_CC"/>
    <property type="match status" value="1"/>
</dbReference>
<dbReference type="PROSITE" id="PS50088">
    <property type="entry name" value="ANK_REPEAT"/>
    <property type="match status" value="1"/>
</dbReference>
<organism evidence="12 13">
    <name type="scientific">Eudyptes chrysocome</name>
    <name type="common">Western rockhopper penguin</name>
    <name type="synonym">Aptenodytes chrysocome</name>
    <dbReference type="NCBI Taxonomy" id="79626"/>
    <lineage>
        <taxon>Eukaryota</taxon>
        <taxon>Metazoa</taxon>
        <taxon>Chordata</taxon>
        <taxon>Craniata</taxon>
        <taxon>Vertebrata</taxon>
        <taxon>Euteleostomi</taxon>
        <taxon>Archelosauria</taxon>
        <taxon>Archosauria</taxon>
        <taxon>Dinosauria</taxon>
        <taxon>Saurischia</taxon>
        <taxon>Theropoda</taxon>
        <taxon>Coelurosauria</taxon>
        <taxon>Aves</taxon>
        <taxon>Neognathae</taxon>
        <taxon>Neoaves</taxon>
        <taxon>Aequornithes</taxon>
        <taxon>Sphenisciformes</taxon>
        <taxon>Spheniscidae</taxon>
        <taxon>Eudyptes</taxon>
    </lineage>
</organism>
<comment type="caution">
    <text evidence="12">The sequence shown here is derived from an EMBL/GenBank/DDBJ whole genome shotgun (WGS) entry which is preliminary data.</text>
</comment>
<dbReference type="Pfam" id="PF01412">
    <property type="entry name" value="ArfGap"/>
    <property type="match status" value="1"/>
</dbReference>
<feature type="compositionally biased region" description="Low complexity" evidence="10">
    <location>
        <begin position="297"/>
        <end position="315"/>
    </location>
</feature>
<evidence type="ECO:0000256" key="2">
    <source>
        <dbReference type="ARBA" id="ARBA00022723"/>
    </source>
</evidence>
<evidence type="ECO:0000256" key="4">
    <source>
        <dbReference type="ARBA" id="ARBA00022771"/>
    </source>
</evidence>
<dbReference type="GO" id="GO:0098793">
    <property type="term" value="C:presynapse"/>
    <property type="evidence" value="ECO:0007669"/>
    <property type="project" value="GOC"/>
</dbReference>
<dbReference type="InterPro" id="IPR022018">
    <property type="entry name" value="GIT1_C"/>
</dbReference>
<dbReference type="GO" id="GO:0098794">
    <property type="term" value="C:postsynapse"/>
    <property type="evidence" value="ECO:0007669"/>
    <property type="project" value="TreeGrafter"/>
</dbReference>
<feature type="region of interest" description="Disordered" evidence="10">
    <location>
        <begin position="288"/>
        <end position="326"/>
    </location>
</feature>
<dbReference type="InterPro" id="IPR032352">
    <property type="entry name" value="GIT1/2_CC"/>
</dbReference>
<proteinExistence type="predicted"/>
<reference evidence="12" key="1">
    <citation type="journal article" date="2019" name="Gigascience">
        <title>High-coverage genomes to elucidate the evolution of penguins.</title>
        <authorList>
            <person name="Pan H."/>
            <person name="Cole T.L."/>
            <person name="Bi X."/>
            <person name="Fang M."/>
            <person name="Zhou C."/>
            <person name="Yang Z."/>
            <person name="Ksepka D.T."/>
            <person name="Hart T."/>
            <person name="Bouzat J.L."/>
            <person name="Argilla L.S."/>
            <person name="Bertelsen M.F."/>
            <person name="Boersma P.D."/>
            <person name="Bost C.A."/>
            <person name="Cherel Y."/>
            <person name="Dann P."/>
            <person name="Fiddaman S.R."/>
            <person name="Howard P."/>
            <person name="Labuschagne K."/>
            <person name="Mattern T."/>
            <person name="Miller G."/>
            <person name="Parker P."/>
            <person name="Phillips R.A."/>
            <person name="Quillfeldt P."/>
            <person name="Ryan P.G."/>
            <person name="Taylor H."/>
            <person name="Thompson D.R."/>
            <person name="Young M.J."/>
            <person name="Ellegaard M.R."/>
            <person name="Gilbert M.T.P."/>
            <person name="Sinding M.S."/>
            <person name="Pacheco G."/>
            <person name="Shepherd L.D."/>
            <person name="Tennyson A.J.D."/>
            <person name="Grosser S."/>
            <person name="Kay E."/>
            <person name="Nupen L.J."/>
            <person name="Ellenberg U."/>
            <person name="Houston D.M."/>
            <person name="Reeve A.H."/>
            <person name="Johnson K."/>
            <person name="Masello J.F."/>
            <person name="Stracke T."/>
            <person name="McKinlay B."/>
            <person name="Borboroglu P.G."/>
            <person name="Zhang D.X."/>
            <person name="Zhang G."/>
        </authorList>
    </citation>
    <scope>NUCLEOTIDE SEQUENCE</scope>
    <source>
        <strain evidence="12">RH 110-1</strain>
    </source>
</reference>
<evidence type="ECO:0000256" key="1">
    <source>
        <dbReference type="ARBA" id="ARBA00022468"/>
    </source>
</evidence>
<evidence type="ECO:0000256" key="7">
    <source>
        <dbReference type="ARBA" id="ARBA00023054"/>
    </source>
</evidence>
<dbReference type="GO" id="GO:0008277">
    <property type="term" value="P:regulation of G protein-coupled receptor signaling pathway"/>
    <property type="evidence" value="ECO:0007669"/>
    <property type="project" value="TreeGrafter"/>
</dbReference>
<keyword evidence="7" id="KW-0175">Coiled coil</keyword>
<feature type="compositionally biased region" description="Low complexity" evidence="10">
    <location>
        <begin position="384"/>
        <end position="398"/>
    </location>
</feature>
<dbReference type="FunFam" id="1.20.120.330:FF:000002">
    <property type="entry name" value="ARF GTPase-activating protein GIT2 isoform 1"/>
    <property type="match status" value="1"/>
</dbReference>
<dbReference type="PANTHER" id="PTHR46097:SF1">
    <property type="entry name" value="ARF GTPASE-ACTIVATING PROTEIN GIT1"/>
    <property type="match status" value="1"/>
</dbReference>
<dbReference type="GO" id="GO:0007420">
    <property type="term" value="P:brain development"/>
    <property type="evidence" value="ECO:0007669"/>
    <property type="project" value="InterPro"/>
</dbReference>
<sequence length="795" mass="87781">CHPADPGWASINRGVLICDECCSVHRSLGRHISIVKHLRHSPWPATLLQMVHTLASNGANSIWEHSLLDPAQVQSGRRKANPQDKVHPTKSEFIRAKYQMLAFVHKLPCRDDDGVTAKDLSKQLHSSVRTGNLETCLRLLSLGAQANFFHPEKGTTPLHVAAKAGQILQAELLVVYGADPGAPDVNGRTPIDYARQAAQHELAERLVECQYELTDRLAFYLCGRKPDHKNGHYIIPQMADSLDLSELAKAAKKKLQALSNRLFEELAMDVYDEVDRRENDAGCFEAARRAQSQRLRTPAPQAPRLTLAPRPLLTPFYPPPHSQGRQKLARFNAREFATLLIDILGEAKRRQQGKSLLSPTGEGRGGSEGWGAARGMAEHPTPPALCSAPPCPSPDALDYSLRSQSDLDDQHDYDSVASDEDTDQELLRNASRNNRARVSPGPPPRTLPQLRDPVAEPLSPQSMDSSDLSDGPITLQEYLEVKKALAASEAKVQQLMKVNNSLSDELRRLQREIHKLQAENTQIRQQTGPVHPTPAPSERPEHGHPPGTAPPHRRDRQAFSMYEPGSALKPFGQPVEELVTRLQPFGAGVSVLGRAGGFWGAAVPPAPPGCWVLSLRGRNLSCVARRWRTRLCTPCTSRPACTGMEGKRFMELGKDEDFPHELDPLDGELDPGLPSTEDVILKTEQVTKNIQELLRAAQESKHDSFVPCSEKIHSAVTEMASLFPKKPALETVRSSLRLLNASAYRLQSECRKTVPPEPGAAVDYQLLTQQVIQCAYDIAKAAKQLVTITTREKKQ</sequence>
<dbReference type="GO" id="GO:0031267">
    <property type="term" value="F:small GTPase binding"/>
    <property type="evidence" value="ECO:0007669"/>
    <property type="project" value="TreeGrafter"/>
</dbReference>
<dbReference type="Proteomes" id="UP000716595">
    <property type="component" value="Unassembled WGS sequence"/>
</dbReference>
<evidence type="ECO:0000256" key="9">
    <source>
        <dbReference type="PROSITE-ProRule" id="PRU00288"/>
    </source>
</evidence>
<protein>
    <submittedName>
        <fullName evidence="12">ARF GTPase-activating protein GIT1</fullName>
    </submittedName>
</protein>
<dbReference type="InterPro" id="IPR047161">
    <property type="entry name" value="GIT-like"/>
</dbReference>
<dbReference type="SMART" id="SM00105">
    <property type="entry name" value="ArfGap"/>
    <property type="match status" value="1"/>
</dbReference>
<dbReference type="InterPro" id="IPR013724">
    <property type="entry name" value="GIT_SHD"/>
</dbReference>
<evidence type="ECO:0000313" key="13">
    <source>
        <dbReference type="Proteomes" id="UP000716595"/>
    </source>
</evidence>
<feature type="non-terminal residue" evidence="12">
    <location>
        <position position="795"/>
    </location>
</feature>
<dbReference type="GO" id="GO:0005829">
    <property type="term" value="C:cytosol"/>
    <property type="evidence" value="ECO:0007669"/>
    <property type="project" value="TreeGrafter"/>
</dbReference>
<feature type="region of interest" description="Disordered" evidence="10">
    <location>
        <begin position="518"/>
        <end position="555"/>
    </location>
</feature>
<evidence type="ECO:0000256" key="5">
    <source>
        <dbReference type="ARBA" id="ARBA00022833"/>
    </source>
</evidence>
<evidence type="ECO:0000256" key="10">
    <source>
        <dbReference type="SAM" id="MobiDB-lite"/>
    </source>
</evidence>
<dbReference type="SMART" id="SM00555">
    <property type="entry name" value="GIT"/>
    <property type="match status" value="2"/>
</dbReference>
<keyword evidence="1" id="KW-0343">GTPase activation</keyword>
<dbReference type="GO" id="GO:0043005">
    <property type="term" value="C:neuron projection"/>
    <property type="evidence" value="ECO:0007669"/>
    <property type="project" value="TreeGrafter"/>
</dbReference>
<feature type="region of interest" description="Disordered" evidence="10">
    <location>
        <begin position="350"/>
        <end position="400"/>
    </location>
</feature>
<dbReference type="Gene3D" id="1.20.5.170">
    <property type="match status" value="1"/>
</dbReference>
<feature type="region of interest" description="Disordered" evidence="10">
    <location>
        <begin position="429"/>
        <end position="471"/>
    </location>
</feature>
<dbReference type="PROSITE" id="PS50297">
    <property type="entry name" value="ANK_REP_REGION"/>
    <property type="match status" value="1"/>
</dbReference>
<evidence type="ECO:0000256" key="3">
    <source>
        <dbReference type="ARBA" id="ARBA00022737"/>
    </source>
</evidence>
<keyword evidence="6 8" id="KW-0040">ANK repeat</keyword>
<dbReference type="FunFam" id="1.25.40.20:FF:000013">
    <property type="entry name" value="ARF GTPase-activating protein GIT1 isoform 1"/>
    <property type="match status" value="1"/>
</dbReference>
<feature type="domain" description="Arf-GAP" evidence="11">
    <location>
        <begin position="1"/>
        <end position="111"/>
    </location>
</feature>
<dbReference type="SUPFAM" id="SSF48403">
    <property type="entry name" value="Ankyrin repeat"/>
    <property type="match status" value="1"/>
</dbReference>
<evidence type="ECO:0000256" key="6">
    <source>
        <dbReference type="ARBA" id="ARBA00023043"/>
    </source>
</evidence>
<dbReference type="EMBL" id="VULL01002448">
    <property type="protein sequence ID" value="KAF1643545.1"/>
    <property type="molecule type" value="Genomic_DNA"/>
</dbReference>
<dbReference type="PROSITE" id="PS50115">
    <property type="entry name" value="ARFGAP"/>
    <property type="match status" value="1"/>
</dbReference>
<dbReference type="InterPro" id="IPR036770">
    <property type="entry name" value="Ankyrin_rpt-contain_sf"/>
</dbReference>
<keyword evidence="2" id="KW-0479">Metal-binding</keyword>
<gene>
    <name evidence="12" type="primary">GIT1</name>
    <name evidence="12" type="ORF">FQV12_0012549</name>
</gene>
<dbReference type="InterPro" id="IPR002110">
    <property type="entry name" value="Ankyrin_rpt"/>
</dbReference>
<feature type="compositionally biased region" description="Polar residues" evidence="10">
    <location>
        <begin position="518"/>
        <end position="528"/>
    </location>
</feature>
<keyword evidence="5" id="KW-0862">Zinc</keyword>
<keyword evidence="13" id="KW-1185">Reference proteome</keyword>
<dbReference type="InterPro" id="IPR037278">
    <property type="entry name" value="ARFGAP/RecO"/>
</dbReference>
<feature type="non-terminal residue" evidence="12">
    <location>
        <position position="1"/>
    </location>
</feature>
<evidence type="ECO:0000313" key="12">
    <source>
        <dbReference type="EMBL" id="KAF1643545.1"/>
    </source>
</evidence>
<dbReference type="Gene3D" id="1.20.120.330">
    <property type="entry name" value="Nucleotidyltransferases domain 2"/>
    <property type="match status" value="1"/>
</dbReference>
<dbReference type="PANTHER" id="PTHR46097">
    <property type="entry name" value="G PROTEIN-COUPLED RECEPTOR KINASE INTERACTING ARFGAP"/>
    <property type="match status" value="1"/>
</dbReference>
<dbReference type="GO" id="GO:0008270">
    <property type="term" value="F:zinc ion binding"/>
    <property type="evidence" value="ECO:0007669"/>
    <property type="project" value="UniProtKB-KW"/>
</dbReference>